<evidence type="ECO:0000313" key="12">
    <source>
        <dbReference type="EMBL" id="SJZ79158.1"/>
    </source>
</evidence>
<dbReference type="Gene3D" id="1.20.1560.10">
    <property type="entry name" value="ABC transporter type 1, transmembrane domain"/>
    <property type="match status" value="1"/>
</dbReference>
<evidence type="ECO:0000256" key="1">
    <source>
        <dbReference type="ARBA" id="ARBA00004651"/>
    </source>
</evidence>
<dbReference type="InterPro" id="IPR039421">
    <property type="entry name" value="Type_1_exporter"/>
</dbReference>
<keyword evidence="5" id="KW-0547">Nucleotide-binding</keyword>
<evidence type="ECO:0000256" key="6">
    <source>
        <dbReference type="ARBA" id="ARBA00022840"/>
    </source>
</evidence>
<dbReference type="InterPro" id="IPR011527">
    <property type="entry name" value="ABC1_TM_dom"/>
</dbReference>
<protein>
    <submittedName>
        <fullName evidence="12">ATP-binding cassette, subfamily B</fullName>
    </submittedName>
</protein>
<dbReference type="Pfam" id="PF00005">
    <property type="entry name" value="ABC_tran"/>
    <property type="match status" value="1"/>
</dbReference>
<reference evidence="12 13" key="1">
    <citation type="submission" date="2017-02" db="EMBL/GenBank/DDBJ databases">
        <authorList>
            <person name="Peterson S.W."/>
        </authorList>
    </citation>
    <scope>NUCLEOTIDE SEQUENCE [LARGE SCALE GENOMIC DNA]</scope>
    <source>
        <strain evidence="12 13">ATCC BAA-1030</strain>
    </source>
</reference>
<dbReference type="AlphaFoldDB" id="A0A1T4NK73"/>
<evidence type="ECO:0000259" key="10">
    <source>
        <dbReference type="PROSITE" id="PS50893"/>
    </source>
</evidence>
<dbReference type="GO" id="GO:0015421">
    <property type="term" value="F:ABC-type oligopeptide transporter activity"/>
    <property type="evidence" value="ECO:0007669"/>
    <property type="project" value="TreeGrafter"/>
</dbReference>
<dbReference type="Proteomes" id="UP000190328">
    <property type="component" value="Unassembled WGS sequence"/>
</dbReference>
<dbReference type="GO" id="GO:0005524">
    <property type="term" value="F:ATP binding"/>
    <property type="evidence" value="ECO:0007669"/>
    <property type="project" value="UniProtKB-KW"/>
</dbReference>
<dbReference type="CDD" id="cd18548">
    <property type="entry name" value="ABC_6TM_Tm287_like"/>
    <property type="match status" value="1"/>
</dbReference>
<proteinExistence type="predicted"/>
<evidence type="ECO:0000256" key="7">
    <source>
        <dbReference type="ARBA" id="ARBA00022989"/>
    </source>
</evidence>
<dbReference type="GO" id="GO:0016887">
    <property type="term" value="F:ATP hydrolysis activity"/>
    <property type="evidence" value="ECO:0007669"/>
    <property type="project" value="InterPro"/>
</dbReference>
<keyword evidence="7 9" id="KW-1133">Transmembrane helix</keyword>
<accession>A0A1T4NK73</accession>
<evidence type="ECO:0000256" key="8">
    <source>
        <dbReference type="ARBA" id="ARBA00023136"/>
    </source>
</evidence>
<dbReference type="PANTHER" id="PTHR43394">
    <property type="entry name" value="ATP-DEPENDENT PERMEASE MDL1, MITOCHONDRIAL"/>
    <property type="match status" value="1"/>
</dbReference>
<keyword evidence="3" id="KW-1003">Cell membrane</keyword>
<evidence type="ECO:0000256" key="9">
    <source>
        <dbReference type="SAM" id="Phobius"/>
    </source>
</evidence>
<dbReference type="STRING" id="263852.SAMN02745116_01439"/>
<dbReference type="InterPro" id="IPR003439">
    <property type="entry name" value="ABC_transporter-like_ATP-bd"/>
</dbReference>
<dbReference type="SMART" id="SM00382">
    <property type="entry name" value="AAA"/>
    <property type="match status" value="1"/>
</dbReference>
<dbReference type="GO" id="GO:0005886">
    <property type="term" value="C:plasma membrane"/>
    <property type="evidence" value="ECO:0007669"/>
    <property type="project" value="UniProtKB-SubCell"/>
</dbReference>
<dbReference type="InterPro" id="IPR036640">
    <property type="entry name" value="ABC1_TM_sf"/>
</dbReference>
<organism evidence="12 13">
    <name type="scientific">Pilibacter termitis</name>
    <dbReference type="NCBI Taxonomy" id="263852"/>
    <lineage>
        <taxon>Bacteria</taxon>
        <taxon>Bacillati</taxon>
        <taxon>Bacillota</taxon>
        <taxon>Bacilli</taxon>
        <taxon>Lactobacillales</taxon>
        <taxon>Enterococcaceae</taxon>
        <taxon>Pilibacter</taxon>
    </lineage>
</organism>
<dbReference type="EMBL" id="FUXI01000015">
    <property type="protein sequence ID" value="SJZ79158.1"/>
    <property type="molecule type" value="Genomic_DNA"/>
</dbReference>
<evidence type="ECO:0000256" key="4">
    <source>
        <dbReference type="ARBA" id="ARBA00022692"/>
    </source>
</evidence>
<gene>
    <name evidence="12" type="ORF">SAMN02745116_01439</name>
</gene>
<dbReference type="PROSITE" id="PS00211">
    <property type="entry name" value="ABC_TRANSPORTER_1"/>
    <property type="match status" value="1"/>
</dbReference>
<name>A0A1T4NK73_9ENTE</name>
<dbReference type="PROSITE" id="PS50893">
    <property type="entry name" value="ABC_TRANSPORTER_2"/>
    <property type="match status" value="1"/>
</dbReference>
<feature type="transmembrane region" description="Helical" evidence="9">
    <location>
        <begin position="196"/>
        <end position="219"/>
    </location>
</feature>
<keyword evidence="8 9" id="KW-0472">Membrane</keyword>
<dbReference type="PANTHER" id="PTHR43394:SF1">
    <property type="entry name" value="ATP-BINDING CASSETTE SUB-FAMILY B MEMBER 10, MITOCHONDRIAL"/>
    <property type="match status" value="1"/>
</dbReference>
<dbReference type="InterPro" id="IPR027417">
    <property type="entry name" value="P-loop_NTPase"/>
</dbReference>
<comment type="subcellular location">
    <subcellularLocation>
        <location evidence="1">Cell membrane</location>
        <topology evidence="1">Multi-pass membrane protein</topology>
    </subcellularLocation>
</comment>
<dbReference type="Pfam" id="PF00664">
    <property type="entry name" value="ABC_membrane"/>
    <property type="match status" value="1"/>
</dbReference>
<dbReference type="InterPro" id="IPR003593">
    <property type="entry name" value="AAA+_ATPase"/>
</dbReference>
<feature type="transmembrane region" description="Helical" evidence="9">
    <location>
        <begin position="292"/>
        <end position="313"/>
    </location>
</feature>
<keyword evidence="6 12" id="KW-0067">ATP-binding</keyword>
<feature type="transmembrane region" description="Helical" evidence="9">
    <location>
        <begin position="270"/>
        <end position="286"/>
    </location>
</feature>
<keyword evidence="13" id="KW-1185">Reference proteome</keyword>
<feature type="transmembrane region" description="Helical" evidence="9">
    <location>
        <begin position="372"/>
        <end position="393"/>
    </location>
</feature>
<evidence type="ECO:0000313" key="13">
    <source>
        <dbReference type="Proteomes" id="UP000190328"/>
    </source>
</evidence>
<evidence type="ECO:0000256" key="5">
    <source>
        <dbReference type="ARBA" id="ARBA00022741"/>
    </source>
</evidence>
<feature type="domain" description="ABC transporter" evidence="10">
    <location>
        <begin position="470"/>
        <end position="705"/>
    </location>
</feature>
<dbReference type="Gene3D" id="3.40.50.300">
    <property type="entry name" value="P-loop containing nucleotide triphosphate hydrolases"/>
    <property type="match status" value="1"/>
</dbReference>
<evidence type="ECO:0000259" key="11">
    <source>
        <dbReference type="PROSITE" id="PS50929"/>
    </source>
</evidence>
<evidence type="ECO:0000256" key="2">
    <source>
        <dbReference type="ARBA" id="ARBA00022448"/>
    </source>
</evidence>
<keyword evidence="4 9" id="KW-0812">Transmembrane</keyword>
<feature type="domain" description="ABC transmembrane type-1" evidence="11">
    <location>
        <begin position="183"/>
        <end position="435"/>
    </location>
</feature>
<keyword evidence="2" id="KW-0813">Transport</keyword>
<dbReference type="RefSeq" id="WP_078807376.1">
    <property type="nucleotide sequence ID" value="NZ_FUXI01000015.1"/>
</dbReference>
<dbReference type="InterPro" id="IPR017871">
    <property type="entry name" value="ABC_transporter-like_CS"/>
</dbReference>
<dbReference type="SUPFAM" id="SSF52540">
    <property type="entry name" value="P-loop containing nucleoside triphosphate hydrolases"/>
    <property type="match status" value="1"/>
</dbReference>
<dbReference type="PROSITE" id="PS50929">
    <property type="entry name" value="ABC_TM1F"/>
    <property type="match status" value="1"/>
</dbReference>
<dbReference type="SUPFAM" id="SSF90123">
    <property type="entry name" value="ABC transporter transmembrane region"/>
    <property type="match status" value="1"/>
</dbReference>
<dbReference type="OrthoDB" id="9770415at2"/>
<feature type="transmembrane region" description="Helical" evidence="9">
    <location>
        <begin position="413"/>
        <end position="433"/>
    </location>
</feature>
<dbReference type="FunFam" id="3.40.50.300:FF:000221">
    <property type="entry name" value="Multidrug ABC transporter ATP-binding protein"/>
    <property type="match status" value="1"/>
</dbReference>
<sequence>MKIFGYLKKYWYAVLIAVVLLIVQAHSDLSLPNLTSDIVDVGIMQGGVEDATPKKIRSTSMQALELFMTDKEVKTVEDNYKLSGDKKTYTLDLQKGETSEKLSKIMSLPMVMVAETAKLKDEKTNLTALMKAYQAGMMKKEQFIEMRDKAKEKMGDLSESSMQQVGVQFVRSEYKALGENTKKIQNDYMWSTGLKMIGLTLLSVVSSILVALIASYVAASISRDLRVRQYERTLEFSNAEMDKFSAASLITRNTNDIQQIQMGLVMAMRLVLYAPILGIGGIYNVWKTGTGMGWIVGLAVGLVLVLVLVLLGTTMPKFKSLQKLVDRVNLVSREILTGLPVIRAFSREKFEEKRFDAANTDLMKTQLFVNRAMSLMMPLMMLLMNGISVLIVWVGGHNMEKGELQVGDMMAFLTYTMMIVMAFMMLSMVSIILPRSNVAAVRVEEVLATTPTITSKEVVRDDEKEFAGEVKFEGVTFHFPDAKEDVLHHINFTAKTGQTTALIGSTGSGKSTIVNLVPRLYDVTGGRITIDGVDIRDLSLHKLHELIGFVPQKGMLFSGDIASNIKFGDAEISDEEMKKAAEIAQATEFISQSEEGFERSISQGGTNVSGGQKQRLSIARAIAKKPKIMIFDDSFSALDNKTDVALRKALAENVKDATMIIVAQKISTILHADQIVVLNEGRVVATGTHEELMQTSETYQEIAKSQLNNSELGIEEAE</sequence>
<evidence type="ECO:0000256" key="3">
    <source>
        <dbReference type="ARBA" id="ARBA00022475"/>
    </source>
</evidence>